<keyword evidence="3" id="KW-1185">Reference proteome</keyword>
<dbReference type="Proteomes" id="UP000277580">
    <property type="component" value="Unassembled WGS sequence"/>
</dbReference>
<sequence>MAPYKRKNKKTRTPKRKIPTQSRSANRTLSEYILSISEIGALHSLSDAVKIFHGFDKMEFVVENSPDVVENAETRKETAKIIRKLKIARAGKPTIRRKRGGLHIQVLALKAPIVEAVPTTLIAPILEDTELESPTVEVDETGDSDDEILDSICVTRFVRHEVNNAQGSRMSAETPSPEFQCGICYDWFDTAYQRRVHQWDKYGIRHVRFEEQGQIHSCGGKI</sequence>
<organism evidence="2 3">
    <name type="scientific">Morchella conica CCBAS932</name>
    <dbReference type="NCBI Taxonomy" id="1392247"/>
    <lineage>
        <taxon>Eukaryota</taxon>
        <taxon>Fungi</taxon>
        <taxon>Dikarya</taxon>
        <taxon>Ascomycota</taxon>
        <taxon>Pezizomycotina</taxon>
        <taxon>Pezizomycetes</taxon>
        <taxon>Pezizales</taxon>
        <taxon>Morchellaceae</taxon>
        <taxon>Morchella</taxon>
    </lineage>
</organism>
<feature type="region of interest" description="Disordered" evidence="1">
    <location>
        <begin position="1"/>
        <end position="24"/>
    </location>
</feature>
<evidence type="ECO:0000313" key="3">
    <source>
        <dbReference type="Proteomes" id="UP000277580"/>
    </source>
</evidence>
<evidence type="ECO:0000256" key="1">
    <source>
        <dbReference type="SAM" id="MobiDB-lite"/>
    </source>
</evidence>
<accession>A0A3N4KPJ1</accession>
<dbReference type="EMBL" id="ML119129">
    <property type="protein sequence ID" value="RPB12366.1"/>
    <property type="molecule type" value="Genomic_DNA"/>
</dbReference>
<feature type="compositionally biased region" description="Basic residues" evidence="1">
    <location>
        <begin position="1"/>
        <end position="18"/>
    </location>
</feature>
<gene>
    <name evidence="2" type="ORF">P167DRAFT_574413</name>
</gene>
<proteinExistence type="predicted"/>
<dbReference type="InParanoid" id="A0A3N4KPJ1"/>
<dbReference type="AlphaFoldDB" id="A0A3N4KPJ1"/>
<reference evidence="2 3" key="1">
    <citation type="journal article" date="2018" name="Nat. Ecol. Evol.">
        <title>Pezizomycetes genomes reveal the molecular basis of ectomycorrhizal truffle lifestyle.</title>
        <authorList>
            <person name="Murat C."/>
            <person name="Payen T."/>
            <person name="Noel B."/>
            <person name="Kuo A."/>
            <person name="Morin E."/>
            <person name="Chen J."/>
            <person name="Kohler A."/>
            <person name="Krizsan K."/>
            <person name="Balestrini R."/>
            <person name="Da Silva C."/>
            <person name="Montanini B."/>
            <person name="Hainaut M."/>
            <person name="Levati E."/>
            <person name="Barry K.W."/>
            <person name="Belfiori B."/>
            <person name="Cichocki N."/>
            <person name="Clum A."/>
            <person name="Dockter R.B."/>
            <person name="Fauchery L."/>
            <person name="Guy J."/>
            <person name="Iotti M."/>
            <person name="Le Tacon F."/>
            <person name="Lindquist E.A."/>
            <person name="Lipzen A."/>
            <person name="Malagnac F."/>
            <person name="Mello A."/>
            <person name="Molinier V."/>
            <person name="Miyauchi S."/>
            <person name="Poulain J."/>
            <person name="Riccioni C."/>
            <person name="Rubini A."/>
            <person name="Sitrit Y."/>
            <person name="Splivallo R."/>
            <person name="Traeger S."/>
            <person name="Wang M."/>
            <person name="Zifcakova L."/>
            <person name="Wipf D."/>
            <person name="Zambonelli A."/>
            <person name="Paolocci F."/>
            <person name="Nowrousian M."/>
            <person name="Ottonello S."/>
            <person name="Baldrian P."/>
            <person name="Spatafora J.W."/>
            <person name="Henrissat B."/>
            <person name="Nagy L.G."/>
            <person name="Aury J.M."/>
            <person name="Wincker P."/>
            <person name="Grigoriev I.V."/>
            <person name="Bonfante P."/>
            <person name="Martin F.M."/>
        </authorList>
    </citation>
    <scope>NUCLEOTIDE SEQUENCE [LARGE SCALE GENOMIC DNA]</scope>
    <source>
        <strain evidence="2 3">CCBAS932</strain>
    </source>
</reference>
<protein>
    <submittedName>
        <fullName evidence="2">Uncharacterized protein</fullName>
    </submittedName>
</protein>
<evidence type="ECO:0000313" key="2">
    <source>
        <dbReference type="EMBL" id="RPB12366.1"/>
    </source>
</evidence>
<dbReference type="OrthoDB" id="5414456at2759"/>
<name>A0A3N4KPJ1_9PEZI</name>